<dbReference type="InterPro" id="IPR001633">
    <property type="entry name" value="EAL_dom"/>
</dbReference>
<dbReference type="InterPro" id="IPR004501">
    <property type="entry name" value="PTS_EIIC_3"/>
</dbReference>
<reference evidence="11 12" key="1">
    <citation type="submission" date="2017-10" db="EMBL/GenBank/DDBJ databases">
        <title>Genomics of the genus Arcobacter.</title>
        <authorList>
            <person name="Perez-Cataluna A."/>
            <person name="Figueras M.J."/>
        </authorList>
    </citation>
    <scope>NUCLEOTIDE SEQUENCE [LARGE SCALE GENOMIC DNA]</scope>
    <source>
        <strain evidence="11 12">CECT 8987</strain>
    </source>
</reference>
<feature type="transmembrane region" description="Helical" evidence="8">
    <location>
        <begin position="14"/>
        <end position="36"/>
    </location>
</feature>
<gene>
    <name evidence="11" type="ORF">CRV04_10565</name>
</gene>
<feature type="transmembrane region" description="Helical" evidence="8">
    <location>
        <begin position="244"/>
        <end position="267"/>
    </location>
</feature>
<keyword evidence="6 8" id="KW-1133">Transmembrane helix</keyword>
<accession>A0A4Q0XNX8</accession>
<evidence type="ECO:0008006" key="13">
    <source>
        <dbReference type="Google" id="ProtNLM"/>
    </source>
</evidence>
<keyword evidence="7 8" id="KW-0472">Membrane</keyword>
<dbReference type="GO" id="GO:0005886">
    <property type="term" value="C:plasma membrane"/>
    <property type="evidence" value="ECO:0007669"/>
    <property type="project" value="UniProtKB-SubCell"/>
</dbReference>
<feature type="transmembrane region" description="Helical" evidence="8">
    <location>
        <begin position="88"/>
        <end position="106"/>
    </location>
</feature>
<evidence type="ECO:0000256" key="2">
    <source>
        <dbReference type="ARBA" id="ARBA00022448"/>
    </source>
</evidence>
<comment type="caution">
    <text evidence="11">The sequence shown here is derived from an EMBL/GenBank/DDBJ whole genome shotgun (WGS) entry which is preliminary data.</text>
</comment>
<dbReference type="PROSITE" id="PS51105">
    <property type="entry name" value="PTS_EIIC_TYPE_3"/>
    <property type="match status" value="1"/>
</dbReference>
<evidence type="ECO:0000256" key="4">
    <source>
        <dbReference type="ARBA" id="ARBA00022597"/>
    </source>
</evidence>
<dbReference type="SMART" id="SM00052">
    <property type="entry name" value="EAL"/>
    <property type="match status" value="1"/>
</dbReference>
<dbReference type="AlphaFoldDB" id="A0A4Q0XNX8"/>
<feature type="domain" description="PTS EIIC type-3" evidence="10">
    <location>
        <begin position="1"/>
        <end position="374"/>
    </location>
</feature>
<evidence type="ECO:0000313" key="11">
    <source>
        <dbReference type="EMBL" id="RXJ55272.1"/>
    </source>
</evidence>
<dbReference type="Proteomes" id="UP000290657">
    <property type="component" value="Unassembled WGS sequence"/>
</dbReference>
<proteinExistence type="predicted"/>
<dbReference type="RefSeq" id="WP_128996818.1">
    <property type="nucleotide sequence ID" value="NZ_PDKN01000008.1"/>
</dbReference>
<dbReference type="CDD" id="cd01948">
    <property type="entry name" value="EAL"/>
    <property type="match status" value="1"/>
</dbReference>
<feature type="transmembrane region" description="Helical" evidence="8">
    <location>
        <begin position="279"/>
        <end position="299"/>
    </location>
</feature>
<feature type="transmembrane region" description="Helical" evidence="8">
    <location>
        <begin position="194"/>
        <end position="215"/>
    </location>
</feature>
<dbReference type="Gene3D" id="3.20.20.450">
    <property type="entry name" value="EAL domain"/>
    <property type="match status" value="1"/>
</dbReference>
<dbReference type="SUPFAM" id="SSF141868">
    <property type="entry name" value="EAL domain-like"/>
    <property type="match status" value="1"/>
</dbReference>
<evidence type="ECO:0000313" key="12">
    <source>
        <dbReference type="Proteomes" id="UP000290657"/>
    </source>
</evidence>
<keyword evidence="12" id="KW-1185">Reference proteome</keyword>
<dbReference type="Pfam" id="PF02378">
    <property type="entry name" value="PTS_EIIC"/>
    <property type="match status" value="1"/>
</dbReference>
<dbReference type="InterPro" id="IPR051088">
    <property type="entry name" value="PTS_Sugar-EIIC/EIIB"/>
</dbReference>
<dbReference type="GO" id="GO:0009401">
    <property type="term" value="P:phosphoenolpyruvate-dependent sugar phosphotransferase system"/>
    <property type="evidence" value="ECO:0007669"/>
    <property type="project" value="InterPro"/>
</dbReference>
<dbReference type="PROSITE" id="PS50883">
    <property type="entry name" value="EAL"/>
    <property type="match status" value="1"/>
</dbReference>
<evidence type="ECO:0000256" key="5">
    <source>
        <dbReference type="ARBA" id="ARBA00022692"/>
    </source>
</evidence>
<sequence>MQQLRNNFLSFIDVIRASFISLVPYYVLYSLVILSVELQKQFHFYNSILTLEASTNCIELISALLPLLLNLTITYHLVTGYYTRIDRLLTIILSLIIYLSVELLVHNTNIKHYFLPESILLAMLVPFCTTWSLSQILKLLKQYEKKLSSLLTNNIVTMIIYIIPFALTFFILTFILTAFHIYTYIETSFSLTHLIDQGVLLFLRTLVSSFIWFFGIHGVNFFDTLVDVSFLKHFMFPNFTYEEFFNTFIVLGGSGAGLSLAIAILFFSKDKHTSFIGKMSLPFVVFNINEILIFGIPVFMNFTLIIPFIIVPCINFILSYLLLSYTDFITFSNGYIPWTTPALFNVYFSTEGNFLAVLFQLGLIILGTLVYIPFIKRYTHSQSSTALLDKMSRKYNITTSIEAQKSIKFQEAQSLLINAHYKVNKIVDTINQNNLLLYYQPKIDIKNHNCSHFEVLIRVKQDDGSITGPTFILDIENSGLAPILDIWVCKGVKKDLDTWAEAGFYPHVCINLFPHTLEDANYTEQIIDTLKGYTVGFEIIERRSALNQNILNNLQLLKENGFKISLDDLGVGYTNFSMLYELPLDVVKIDKRVITFTQTSKGLKLYTDICQLCANLNLEIVLEGIETKEEYDRLINPYVSYVQGWYYSKAIPFNEVQTYSKNFNQTQKKE</sequence>
<dbReference type="GO" id="GO:0008982">
    <property type="term" value="F:protein-N(PI)-phosphohistidine-sugar phosphotransferase activity"/>
    <property type="evidence" value="ECO:0007669"/>
    <property type="project" value="InterPro"/>
</dbReference>
<keyword evidence="3" id="KW-1003">Cell membrane</keyword>
<feature type="transmembrane region" description="Helical" evidence="8">
    <location>
        <begin position="118"/>
        <end position="138"/>
    </location>
</feature>
<evidence type="ECO:0000256" key="6">
    <source>
        <dbReference type="ARBA" id="ARBA00022989"/>
    </source>
</evidence>
<evidence type="ECO:0000259" key="9">
    <source>
        <dbReference type="PROSITE" id="PS50883"/>
    </source>
</evidence>
<dbReference type="InterPro" id="IPR035919">
    <property type="entry name" value="EAL_sf"/>
</dbReference>
<keyword evidence="4" id="KW-0762">Sugar transport</keyword>
<comment type="subcellular location">
    <subcellularLocation>
        <location evidence="1">Cell membrane</location>
        <topology evidence="1">Multi-pass membrane protein</topology>
    </subcellularLocation>
</comment>
<feature type="transmembrane region" description="Helical" evidence="8">
    <location>
        <begin position="354"/>
        <end position="374"/>
    </location>
</feature>
<feature type="transmembrane region" description="Helical" evidence="8">
    <location>
        <begin position="57"/>
        <end position="82"/>
    </location>
</feature>
<evidence type="ECO:0000256" key="3">
    <source>
        <dbReference type="ARBA" id="ARBA00022475"/>
    </source>
</evidence>
<evidence type="ECO:0000256" key="1">
    <source>
        <dbReference type="ARBA" id="ARBA00004651"/>
    </source>
</evidence>
<evidence type="ECO:0000256" key="7">
    <source>
        <dbReference type="ARBA" id="ARBA00023136"/>
    </source>
</evidence>
<dbReference type="PANTHER" id="PTHR33989:SF4">
    <property type="entry name" value="PTS SYSTEM N,N'-DIACETYLCHITOBIOSE-SPECIFIC EIIC COMPONENT"/>
    <property type="match status" value="1"/>
</dbReference>
<name>A0A4Q0XNX8_9BACT</name>
<dbReference type="Pfam" id="PF00563">
    <property type="entry name" value="EAL"/>
    <property type="match status" value="1"/>
</dbReference>
<feature type="transmembrane region" description="Helical" evidence="8">
    <location>
        <begin position="305"/>
        <end position="323"/>
    </location>
</feature>
<dbReference type="OrthoDB" id="5372181at2"/>
<keyword evidence="2" id="KW-0813">Transport</keyword>
<keyword evidence="5 8" id="KW-0812">Transmembrane</keyword>
<dbReference type="InterPro" id="IPR003352">
    <property type="entry name" value="PTS_EIIC"/>
</dbReference>
<feature type="domain" description="EAL" evidence="9">
    <location>
        <begin position="419"/>
        <end position="664"/>
    </location>
</feature>
<feature type="transmembrane region" description="Helical" evidence="8">
    <location>
        <begin position="158"/>
        <end position="182"/>
    </location>
</feature>
<evidence type="ECO:0000256" key="8">
    <source>
        <dbReference type="SAM" id="Phobius"/>
    </source>
</evidence>
<dbReference type="PANTHER" id="PTHR33989">
    <property type="match status" value="1"/>
</dbReference>
<dbReference type="EMBL" id="PDKN01000008">
    <property type="protein sequence ID" value="RXJ55272.1"/>
    <property type="molecule type" value="Genomic_DNA"/>
</dbReference>
<evidence type="ECO:0000259" key="10">
    <source>
        <dbReference type="PROSITE" id="PS51105"/>
    </source>
</evidence>
<protein>
    <recommendedName>
        <fullName evidence="13">EAL domain-containing protein</fullName>
    </recommendedName>
</protein>
<organism evidence="11 12">
    <name type="scientific">Candidatus Marinarcus aquaticus</name>
    <dbReference type="NCBI Taxonomy" id="2044504"/>
    <lineage>
        <taxon>Bacteria</taxon>
        <taxon>Pseudomonadati</taxon>
        <taxon>Campylobacterota</taxon>
        <taxon>Epsilonproteobacteria</taxon>
        <taxon>Campylobacterales</taxon>
        <taxon>Arcobacteraceae</taxon>
        <taxon>Candidatus Marinarcus</taxon>
    </lineage>
</organism>